<dbReference type="SUPFAM" id="SSF52540">
    <property type="entry name" value="P-loop containing nucleoside triphosphate hydrolases"/>
    <property type="match status" value="1"/>
</dbReference>
<dbReference type="AlphaFoldDB" id="X1NIM1"/>
<evidence type="ECO:0008006" key="2">
    <source>
        <dbReference type="Google" id="ProtNLM"/>
    </source>
</evidence>
<dbReference type="GO" id="GO:0009236">
    <property type="term" value="P:cobalamin biosynthetic process"/>
    <property type="evidence" value="ECO:0007669"/>
    <property type="project" value="InterPro"/>
</dbReference>
<gene>
    <name evidence="1" type="ORF">S06H3_34653</name>
</gene>
<proteinExistence type="predicted"/>
<dbReference type="Gene3D" id="3.40.50.300">
    <property type="entry name" value="P-loop containing nucleotide triphosphate hydrolases"/>
    <property type="match status" value="1"/>
</dbReference>
<name>X1NIM1_9ZZZZ</name>
<feature type="non-terminal residue" evidence="1">
    <location>
        <position position="1"/>
    </location>
</feature>
<evidence type="ECO:0000313" key="1">
    <source>
        <dbReference type="EMBL" id="GAI18514.1"/>
    </source>
</evidence>
<protein>
    <recommendedName>
        <fullName evidence="2">Cob(I)yrinic acid a,c-diamide adenosyltransferase</fullName>
    </recommendedName>
</protein>
<comment type="caution">
    <text evidence="1">The sequence shown here is derived from an EMBL/GenBank/DDBJ whole genome shotgun (WGS) entry which is preliminary data.</text>
</comment>
<dbReference type="PANTHER" id="PTHR46638:SF1">
    <property type="entry name" value="CORRINOID ADENOSYLTRANSFERASE"/>
    <property type="match status" value="1"/>
</dbReference>
<dbReference type="InterPro" id="IPR003724">
    <property type="entry name" value="CblAdoTrfase_CobA"/>
</dbReference>
<dbReference type="GO" id="GO:0005524">
    <property type="term" value="F:ATP binding"/>
    <property type="evidence" value="ECO:0007669"/>
    <property type="project" value="InterPro"/>
</dbReference>
<dbReference type="PIRSF" id="PIRSF015617">
    <property type="entry name" value="Adensltrnsf_CobA"/>
    <property type="match status" value="1"/>
</dbReference>
<dbReference type="InterPro" id="IPR027417">
    <property type="entry name" value="P-loop_NTPase"/>
</dbReference>
<dbReference type="EMBL" id="BARV01020823">
    <property type="protein sequence ID" value="GAI18514.1"/>
    <property type="molecule type" value="Genomic_DNA"/>
</dbReference>
<organism evidence="1">
    <name type="scientific">marine sediment metagenome</name>
    <dbReference type="NCBI Taxonomy" id="412755"/>
    <lineage>
        <taxon>unclassified sequences</taxon>
        <taxon>metagenomes</taxon>
        <taxon>ecological metagenomes</taxon>
    </lineage>
</organism>
<dbReference type="Pfam" id="PF02572">
    <property type="entry name" value="CobA_CobO_BtuR"/>
    <property type="match status" value="1"/>
</dbReference>
<accession>X1NIM1</accession>
<dbReference type="PANTHER" id="PTHR46638">
    <property type="entry name" value="CORRINOID ADENOSYLTRANSFERASE"/>
    <property type="match status" value="1"/>
</dbReference>
<reference evidence="1" key="1">
    <citation type="journal article" date="2014" name="Front. Microbiol.">
        <title>High frequency of phylogenetically diverse reductive dehalogenase-homologous genes in deep subseafloor sedimentary metagenomes.</title>
        <authorList>
            <person name="Kawai M."/>
            <person name="Futagami T."/>
            <person name="Toyoda A."/>
            <person name="Takaki Y."/>
            <person name="Nishi S."/>
            <person name="Hori S."/>
            <person name="Arai W."/>
            <person name="Tsubouchi T."/>
            <person name="Morono Y."/>
            <person name="Uchiyama I."/>
            <person name="Ito T."/>
            <person name="Fujiyama A."/>
            <person name="Inagaki F."/>
            <person name="Takami H."/>
        </authorList>
    </citation>
    <scope>NUCLEOTIDE SEQUENCE</scope>
    <source>
        <strain evidence="1">Expedition CK06-06</strain>
    </source>
</reference>
<dbReference type="GO" id="GO:0008817">
    <property type="term" value="F:corrinoid adenosyltransferase activity"/>
    <property type="evidence" value="ECO:0007669"/>
    <property type="project" value="InterPro"/>
</dbReference>
<sequence>LRAVGHGLKVIMIQFPKGELNYGEYYFVDNYRTFEIVQLNRGKTAGQTEEELHEIFRQTFSYAEEVLFEGHHHVVILDEIFDAIDIKILTTQEVMALIDIKPPWVNLILTGRSAPTEIVKRADMVTDMIRVKHHYFEGIMKAIEGIDY</sequence>